<sequence length="110" mass="12207">MKVAYVISSDNCRTILRDMIIPQIEDGIHGADVVGMFFVFDNTYLLTKGTEIAERLQKIHEKTGMVMLACDKCAIEREIDDKLVDGATIGCFPILYATLNSVGVDHIITL</sequence>
<dbReference type="AlphaFoldDB" id="A0A1I1B1P2"/>
<accession>A0A1I1B1P2</accession>
<dbReference type="RefSeq" id="WP_090043118.1">
    <property type="nucleotide sequence ID" value="NZ_FOKI01000057.1"/>
</dbReference>
<dbReference type="OrthoDB" id="9793300at2"/>
<organism evidence="1 2">
    <name type="scientific">Clostridium frigidicarnis</name>
    <dbReference type="NCBI Taxonomy" id="84698"/>
    <lineage>
        <taxon>Bacteria</taxon>
        <taxon>Bacillati</taxon>
        <taxon>Bacillota</taxon>
        <taxon>Clostridia</taxon>
        <taxon>Eubacteriales</taxon>
        <taxon>Clostridiaceae</taxon>
        <taxon>Clostridium</taxon>
    </lineage>
</organism>
<dbReference type="Proteomes" id="UP000198619">
    <property type="component" value="Unassembled WGS sequence"/>
</dbReference>
<reference evidence="1 2" key="1">
    <citation type="submission" date="2016-10" db="EMBL/GenBank/DDBJ databases">
        <authorList>
            <person name="de Groot N.N."/>
        </authorList>
    </citation>
    <scope>NUCLEOTIDE SEQUENCE [LARGE SCALE GENOMIC DNA]</scope>
    <source>
        <strain evidence="1 2">DSM 12271</strain>
    </source>
</reference>
<evidence type="ECO:0000313" key="2">
    <source>
        <dbReference type="Proteomes" id="UP000198619"/>
    </source>
</evidence>
<dbReference type="STRING" id="84698.SAMN04488528_10573"/>
<protein>
    <submittedName>
        <fullName evidence="1">DsrE/DsrF-like family protein</fullName>
    </submittedName>
</protein>
<dbReference type="NCBIfam" id="NF040732">
    <property type="entry name" value="DsrE_rel_SaoD"/>
    <property type="match status" value="1"/>
</dbReference>
<gene>
    <name evidence="1" type="ORF">SAMN04488528_10573</name>
</gene>
<name>A0A1I1B1P2_9CLOT</name>
<evidence type="ECO:0000313" key="1">
    <source>
        <dbReference type="EMBL" id="SFB43997.1"/>
    </source>
</evidence>
<dbReference type="EMBL" id="FOKI01000057">
    <property type="protein sequence ID" value="SFB43997.1"/>
    <property type="molecule type" value="Genomic_DNA"/>
</dbReference>
<keyword evidence="2" id="KW-1185">Reference proteome</keyword>
<proteinExistence type="predicted"/>
<dbReference type="SUPFAM" id="SSF75169">
    <property type="entry name" value="DsrEFH-like"/>
    <property type="match status" value="1"/>
</dbReference>
<dbReference type="InterPro" id="IPR027396">
    <property type="entry name" value="DsrEFH-like"/>
</dbReference>